<dbReference type="RefSeq" id="XP_020135489.1">
    <property type="nucleotide sequence ID" value="XM_020269955.1"/>
</dbReference>
<dbReference type="GO" id="GO:0042273">
    <property type="term" value="P:ribosomal large subunit biogenesis"/>
    <property type="evidence" value="ECO:0007669"/>
    <property type="project" value="TreeGrafter"/>
</dbReference>
<feature type="region of interest" description="Disordered" evidence="1">
    <location>
        <begin position="383"/>
        <end position="407"/>
    </location>
</feature>
<feature type="region of interest" description="Disordered" evidence="1">
    <location>
        <begin position="238"/>
        <end position="272"/>
    </location>
</feature>
<dbReference type="InterPro" id="IPR040025">
    <property type="entry name" value="Znf622/Rei1/Reh1"/>
</dbReference>
<gene>
    <name evidence="3" type="ORF">BKCO1_1000546</name>
</gene>
<dbReference type="GO" id="GO:0030687">
    <property type="term" value="C:preribosome, large subunit precursor"/>
    <property type="evidence" value="ECO:0007669"/>
    <property type="project" value="TreeGrafter"/>
</dbReference>
<evidence type="ECO:0000313" key="4">
    <source>
        <dbReference type="Proteomes" id="UP000183809"/>
    </source>
</evidence>
<dbReference type="PANTHER" id="PTHR13182">
    <property type="entry name" value="ZINC FINGER PROTEIN 622"/>
    <property type="match status" value="1"/>
</dbReference>
<feature type="region of interest" description="Disordered" evidence="1">
    <location>
        <begin position="54"/>
        <end position="146"/>
    </location>
</feature>
<keyword evidence="4" id="KW-1185">Reference proteome</keyword>
<feature type="compositionally biased region" description="Basic and acidic residues" evidence="1">
    <location>
        <begin position="386"/>
        <end position="407"/>
    </location>
</feature>
<evidence type="ECO:0000313" key="3">
    <source>
        <dbReference type="EMBL" id="OJD40646.1"/>
    </source>
</evidence>
<comment type="caution">
    <text evidence="3">The sequence shown here is derived from an EMBL/GenBank/DDBJ whole genome shotgun (WGS) entry which is preliminary data.</text>
</comment>
<feature type="region of interest" description="Disordered" evidence="1">
    <location>
        <begin position="319"/>
        <end position="350"/>
    </location>
</feature>
<protein>
    <submittedName>
        <fullName evidence="3">Zinc finger protein yan</fullName>
    </submittedName>
</protein>
<dbReference type="GeneID" id="31010214"/>
<evidence type="ECO:0000259" key="2">
    <source>
        <dbReference type="PROSITE" id="PS00028"/>
    </source>
</evidence>
<dbReference type="InterPro" id="IPR041661">
    <property type="entry name" value="ZN622/Rei1/Reh1_Znf-C2H2"/>
</dbReference>
<dbReference type="Proteomes" id="UP000183809">
    <property type="component" value="Unassembled WGS sequence"/>
</dbReference>
<reference evidence="3 4" key="1">
    <citation type="submission" date="2016-10" db="EMBL/GenBank/DDBJ databases">
        <title>Proteomics and genomics reveal pathogen-plant mechanisms compatible with a hemibiotrophic lifestyle of Diplodia corticola.</title>
        <authorList>
            <person name="Fernandes I."/>
            <person name="De Jonge R."/>
            <person name="Van De Peer Y."/>
            <person name="Devreese B."/>
            <person name="Alves A."/>
            <person name="Esteves A.C."/>
        </authorList>
    </citation>
    <scope>NUCLEOTIDE SEQUENCE [LARGE SCALE GENOMIC DNA]</scope>
    <source>
        <strain evidence="3 4">CBS 112549</strain>
    </source>
</reference>
<evidence type="ECO:0000256" key="1">
    <source>
        <dbReference type="SAM" id="MobiDB-lite"/>
    </source>
</evidence>
<dbReference type="EMBL" id="MNUE01000001">
    <property type="protein sequence ID" value="OJD40646.1"/>
    <property type="molecule type" value="Genomic_DNA"/>
</dbReference>
<name>A0A1J9RGH9_9PEZI</name>
<feature type="domain" description="C2H2-type" evidence="2">
    <location>
        <begin position="198"/>
        <end position="220"/>
    </location>
</feature>
<sequence length="407" mass="44132">MASTPASAFACNTCSTAFDDGQIQQRAHVRDPWHQYNIQRRIASLPPITQQQFESNVQPTTAPVFPKNKHANGKISTGPTNQKHRPRDKQPPFPSPSSDSGTEVIDPDRDAPRPCHSPSISSDFDDEDEDEESESESPPVDLSPTTCLFCPSPSPTPAANLAHMSTAHGLFVPSPAQLIDLDTFLLYLAALVHRHHECLYCAAAFASAAAAQTHMRDKGHCMINLDEDVEGGLLDFWEFDDEDDGDEDDENDDDREGGAAGAAGGAPVSVSDTEMRLPSGAIVGSRHHAESGVVHGRHGLVGARAQAAKRRTRLAIAEGGEAEGEEDADARPQQQQTASSSRDRRVAVRGEMGLVGVPEQQRRALVAVEKKMMKREAVARAAQRWATEKVANRQKFFKPDVPGRKNG</sequence>
<dbReference type="STRING" id="236234.A0A1J9RGH9"/>
<feature type="compositionally biased region" description="Acidic residues" evidence="1">
    <location>
        <begin position="238"/>
        <end position="255"/>
    </location>
</feature>
<organism evidence="3 4">
    <name type="scientific">Diplodia corticola</name>
    <dbReference type="NCBI Taxonomy" id="236234"/>
    <lineage>
        <taxon>Eukaryota</taxon>
        <taxon>Fungi</taxon>
        <taxon>Dikarya</taxon>
        <taxon>Ascomycota</taxon>
        <taxon>Pezizomycotina</taxon>
        <taxon>Dothideomycetes</taxon>
        <taxon>Dothideomycetes incertae sedis</taxon>
        <taxon>Botryosphaeriales</taxon>
        <taxon>Botryosphaeriaceae</taxon>
        <taxon>Diplodia</taxon>
    </lineage>
</organism>
<accession>A0A1J9RGH9</accession>
<dbReference type="InterPro" id="IPR013087">
    <property type="entry name" value="Znf_C2H2_type"/>
</dbReference>
<dbReference type="Pfam" id="PF12756">
    <property type="entry name" value="zf-C2H2_2"/>
    <property type="match status" value="1"/>
</dbReference>
<dbReference type="AlphaFoldDB" id="A0A1J9RGH9"/>
<dbReference type="OrthoDB" id="19329at2759"/>
<proteinExistence type="predicted"/>
<dbReference type="InterPro" id="IPR036236">
    <property type="entry name" value="Znf_C2H2_sf"/>
</dbReference>
<dbReference type="PROSITE" id="PS00028">
    <property type="entry name" value="ZINC_FINGER_C2H2_1"/>
    <property type="match status" value="1"/>
</dbReference>
<feature type="compositionally biased region" description="Acidic residues" evidence="1">
    <location>
        <begin position="123"/>
        <end position="135"/>
    </location>
</feature>
<dbReference type="SUPFAM" id="SSF57667">
    <property type="entry name" value="beta-beta-alpha zinc fingers"/>
    <property type="match status" value="1"/>
</dbReference>
<dbReference type="PANTHER" id="PTHR13182:SF8">
    <property type="entry name" value="CYTOPLASMIC 60S SUBUNIT BIOGENESIS FACTOR ZNF622"/>
    <property type="match status" value="1"/>
</dbReference>